<protein>
    <submittedName>
        <fullName evidence="1">Uncharacterized protein</fullName>
    </submittedName>
</protein>
<sequence length="109" mass="12250">MDVTFQESCTEEKNRAGPVTQKMQVIANAKRPITTIGYHKVSLSPQMIIQQVASRSKLLSEATDVELREFIMERATVPLNVTKLFLKKYKLDSFCTDFTGSIGNKTGLH</sequence>
<keyword evidence="2" id="KW-1185">Reference proteome</keyword>
<organism evidence="1 2">
    <name type="scientific">Ditylenchus destructor</name>
    <dbReference type="NCBI Taxonomy" id="166010"/>
    <lineage>
        <taxon>Eukaryota</taxon>
        <taxon>Metazoa</taxon>
        <taxon>Ecdysozoa</taxon>
        <taxon>Nematoda</taxon>
        <taxon>Chromadorea</taxon>
        <taxon>Rhabditida</taxon>
        <taxon>Tylenchina</taxon>
        <taxon>Tylenchomorpha</taxon>
        <taxon>Sphaerularioidea</taxon>
        <taxon>Anguinidae</taxon>
        <taxon>Anguininae</taxon>
        <taxon>Ditylenchus</taxon>
    </lineage>
</organism>
<evidence type="ECO:0000313" key="1">
    <source>
        <dbReference type="EMBL" id="KAI1704170.1"/>
    </source>
</evidence>
<dbReference type="EMBL" id="JAKKPZ010000071">
    <property type="protein sequence ID" value="KAI1704170.1"/>
    <property type="molecule type" value="Genomic_DNA"/>
</dbReference>
<name>A0AAD4MU82_9BILA</name>
<gene>
    <name evidence="1" type="ORF">DdX_14410</name>
</gene>
<accession>A0AAD4MU82</accession>
<evidence type="ECO:0000313" key="2">
    <source>
        <dbReference type="Proteomes" id="UP001201812"/>
    </source>
</evidence>
<dbReference type="AlphaFoldDB" id="A0AAD4MU82"/>
<reference evidence="1" key="1">
    <citation type="submission" date="2022-01" db="EMBL/GenBank/DDBJ databases">
        <title>Genome Sequence Resource for Two Populations of Ditylenchus destructor, the Migratory Endoparasitic Phytonematode.</title>
        <authorList>
            <person name="Zhang H."/>
            <person name="Lin R."/>
            <person name="Xie B."/>
        </authorList>
    </citation>
    <scope>NUCLEOTIDE SEQUENCE</scope>
    <source>
        <strain evidence="1">BazhouSP</strain>
    </source>
</reference>
<comment type="caution">
    <text evidence="1">The sequence shown here is derived from an EMBL/GenBank/DDBJ whole genome shotgun (WGS) entry which is preliminary data.</text>
</comment>
<proteinExistence type="predicted"/>
<dbReference type="Proteomes" id="UP001201812">
    <property type="component" value="Unassembled WGS sequence"/>
</dbReference>